<accession>A0ABR2I409</accession>
<evidence type="ECO:0008006" key="5">
    <source>
        <dbReference type="Google" id="ProtNLM"/>
    </source>
</evidence>
<feature type="transmembrane region" description="Helical" evidence="2">
    <location>
        <begin position="118"/>
        <end position="141"/>
    </location>
</feature>
<name>A0ABR2I409_9PEZI</name>
<protein>
    <recommendedName>
        <fullName evidence="5">Mid2 domain-containing protein</fullName>
    </recommendedName>
</protein>
<evidence type="ECO:0000313" key="3">
    <source>
        <dbReference type="EMBL" id="KAK8857129.1"/>
    </source>
</evidence>
<evidence type="ECO:0000256" key="1">
    <source>
        <dbReference type="SAM" id="MobiDB-lite"/>
    </source>
</evidence>
<feature type="region of interest" description="Disordered" evidence="1">
    <location>
        <begin position="68"/>
        <end position="112"/>
    </location>
</feature>
<comment type="caution">
    <text evidence="3">The sequence shown here is derived from an EMBL/GenBank/DDBJ whole genome shotgun (WGS) entry which is preliminary data.</text>
</comment>
<keyword evidence="2" id="KW-1133">Transmembrane helix</keyword>
<evidence type="ECO:0000256" key="2">
    <source>
        <dbReference type="SAM" id="Phobius"/>
    </source>
</evidence>
<organism evidence="3 4">
    <name type="scientific">Apiospora arundinis</name>
    <dbReference type="NCBI Taxonomy" id="335852"/>
    <lineage>
        <taxon>Eukaryota</taxon>
        <taxon>Fungi</taxon>
        <taxon>Dikarya</taxon>
        <taxon>Ascomycota</taxon>
        <taxon>Pezizomycotina</taxon>
        <taxon>Sordariomycetes</taxon>
        <taxon>Xylariomycetidae</taxon>
        <taxon>Amphisphaeriales</taxon>
        <taxon>Apiosporaceae</taxon>
        <taxon>Apiospora</taxon>
    </lineage>
</organism>
<reference evidence="3 4" key="1">
    <citation type="journal article" date="2024" name="IMA Fungus">
        <title>Apiospora arundinis, a panoply of carbohydrate-active enzymes and secondary metabolites.</title>
        <authorList>
            <person name="Sorensen T."/>
            <person name="Petersen C."/>
            <person name="Muurmann A.T."/>
            <person name="Christiansen J.V."/>
            <person name="Brundto M.L."/>
            <person name="Overgaard C.K."/>
            <person name="Boysen A.T."/>
            <person name="Wollenberg R.D."/>
            <person name="Larsen T.O."/>
            <person name="Sorensen J.L."/>
            <person name="Nielsen K.L."/>
            <person name="Sondergaard T.E."/>
        </authorList>
    </citation>
    <scope>NUCLEOTIDE SEQUENCE [LARGE SCALE GENOMIC DNA]</scope>
    <source>
        <strain evidence="3 4">AAU 773</strain>
    </source>
</reference>
<gene>
    <name evidence="3" type="ORF">PGQ11_013041</name>
</gene>
<keyword evidence="4" id="KW-1185">Reference proteome</keyword>
<proteinExistence type="predicted"/>
<evidence type="ECO:0000313" key="4">
    <source>
        <dbReference type="Proteomes" id="UP001390339"/>
    </source>
</evidence>
<dbReference type="EMBL" id="JAPCWZ010000007">
    <property type="protein sequence ID" value="KAK8857129.1"/>
    <property type="molecule type" value="Genomic_DNA"/>
</dbReference>
<keyword evidence="2" id="KW-0472">Membrane</keyword>
<sequence>MNALSNNAATTLLSAYKPEKSLATEKSSITTKSLTTTVVQYLPSGTTTEYRTTTATVLNGTLTSLTAPATTATATTSPSPSPSSGVGRDAGTRPVEDSLGIPPPAPPARASAASANPAVVGGIMGTFAGLSVIAILIFIMLRRRKRRTRIDDECIRTRMYEIPAYEPKFLATGKL</sequence>
<feature type="compositionally biased region" description="Low complexity" evidence="1">
    <location>
        <begin position="68"/>
        <end position="84"/>
    </location>
</feature>
<dbReference type="Proteomes" id="UP001390339">
    <property type="component" value="Unassembled WGS sequence"/>
</dbReference>
<keyword evidence="2" id="KW-0812">Transmembrane</keyword>